<reference evidence="1 2" key="1">
    <citation type="submission" date="2016-10" db="EMBL/GenBank/DDBJ databases">
        <authorList>
            <person name="de Groot N.N."/>
        </authorList>
    </citation>
    <scope>NUCLEOTIDE SEQUENCE [LARGE SCALE GENOMIC DNA]</scope>
    <source>
        <strain evidence="1 2">CGMCC 4.5727</strain>
    </source>
</reference>
<keyword evidence="2" id="KW-1185">Reference proteome</keyword>
<dbReference type="STRING" id="417292.SAMN05421806_112187"/>
<sequence length="131" mass="14526">MMPATQTTPRTMALAPAALAKLPDVALILALYASDYVMDRRRTESEKIAAFMVDGASRLGLVELIDQITLLTAHWNVCRHGHNDEDRWAAYADYKAQFDHPRIVHCCYVLGRAPKGIRRALATMTAEAVTA</sequence>
<name>A0A1G9F2E3_9ACTN</name>
<accession>A0A1G9F2E3</accession>
<dbReference type="AlphaFoldDB" id="A0A1G9F2E3"/>
<organism evidence="1 2">
    <name type="scientific">Streptomyces indicus</name>
    <dbReference type="NCBI Taxonomy" id="417292"/>
    <lineage>
        <taxon>Bacteria</taxon>
        <taxon>Bacillati</taxon>
        <taxon>Actinomycetota</taxon>
        <taxon>Actinomycetes</taxon>
        <taxon>Kitasatosporales</taxon>
        <taxon>Streptomycetaceae</taxon>
        <taxon>Streptomyces</taxon>
    </lineage>
</organism>
<dbReference type="EMBL" id="FNFF01000012">
    <property type="protein sequence ID" value="SDK82465.1"/>
    <property type="molecule type" value="Genomic_DNA"/>
</dbReference>
<evidence type="ECO:0000313" key="1">
    <source>
        <dbReference type="EMBL" id="SDK82465.1"/>
    </source>
</evidence>
<proteinExistence type="predicted"/>
<gene>
    <name evidence="1" type="ORF">SAMN05421806_112187</name>
</gene>
<dbReference type="Proteomes" id="UP000199155">
    <property type="component" value="Unassembled WGS sequence"/>
</dbReference>
<protein>
    <submittedName>
        <fullName evidence="1">Uncharacterized protein</fullName>
    </submittedName>
</protein>
<evidence type="ECO:0000313" key="2">
    <source>
        <dbReference type="Proteomes" id="UP000199155"/>
    </source>
</evidence>